<name>A0A1Y2M420_EPING</name>
<accession>A0A1Y2M420</accession>
<evidence type="ECO:0000313" key="2">
    <source>
        <dbReference type="EMBL" id="OSS50866.1"/>
    </source>
</evidence>
<reference evidence="2 3" key="1">
    <citation type="journal article" date="2017" name="Genome Announc.">
        <title>Genome sequence of the saprophytic ascomycete Epicoccum nigrum ICMP 19927 strain isolated from New Zealand.</title>
        <authorList>
            <person name="Fokin M."/>
            <person name="Fleetwood D."/>
            <person name="Weir B.S."/>
            <person name="Villas-Boas S.G."/>
        </authorList>
    </citation>
    <scope>NUCLEOTIDE SEQUENCE [LARGE SCALE GENOMIC DNA]</scope>
    <source>
        <strain evidence="2 3">ICMP 19927</strain>
    </source>
</reference>
<gene>
    <name evidence="2" type="ORF">B5807_04124</name>
</gene>
<evidence type="ECO:0000313" key="3">
    <source>
        <dbReference type="Proteomes" id="UP000193240"/>
    </source>
</evidence>
<organism evidence="2 3">
    <name type="scientific">Epicoccum nigrum</name>
    <name type="common">Soil fungus</name>
    <name type="synonym">Epicoccum purpurascens</name>
    <dbReference type="NCBI Taxonomy" id="105696"/>
    <lineage>
        <taxon>Eukaryota</taxon>
        <taxon>Fungi</taxon>
        <taxon>Dikarya</taxon>
        <taxon>Ascomycota</taxon>
        <taxon>Pezizomycotina</taxon>
        <taxon>Dothideomycetes</taxon>
        <taxon>Pleosporomycetidae</taxon>
        <taxon>Pleosporales</taxon>
        <taxon>Pleosporineae</taxon>
        <taxon>Didymellaceae</taxon>
        <taxon>Epicoccum</taxon>
    </lineage>
</organism>
<dbReference type="STRING" id="105696.A0A1Y2M420"/>
<sequence>MNELPQEIVDDICSYLDHDNLKSVLLLSRKFQYAAEEHSKAFETFCLTTGSIDKFMETYTGRRFRYLRLLELRTPLTSPEDPEVGDYPWDGDSYYRESREELDSINESYTQQIKQLFMAIYTVETQECNKMISGNIHLKLFTPTMELDLNRSSLQRSFVSWRVHLLMPEMLPELNSIRHLTVEKPDRRWYSNGPVPSLRKLNLRVCLDLSDRLPNLSTLHCRVGADELLSNTFPSCKALRYITQDWVGPRKDSYSEFAKSLEKALLRNLRHVRIDCFYPHHIDHRLPMPELVDPSLGDPFSTSLRILSQQLRTMYLCVVADATLFWPGDGSTPHWPYLEHLHVEFQIYTPSGSWYFDGPSGLSLGGAKVGYRVTEAEMYPPVVYTEKDELLGDETCEMDLEEAQNNALQYRVVPNNATLVPFLTGFANAALCMPRLRTFALWSPLRFNLGRTDEAYESFDFESISNVPKDILYMARFAWGIAYTGPYEKSFIEENERDVTGKKQMWWRTSSWRPEAGLHELLQKIGGDSVTERSDWFDDKGLRESFDFEHHRYRYFDI</sequence>
<proteinExistence type="predicted"/>
<keyword evidence="3" id="KW-1185">Reference proteome</keyword>
<dbReference type="EMBL" id="KZ107841">
    <property type="protein sequence ID" value="OSS50866.1"/>
    <property type="molecule type" value="Genomic_DNA"/>
</dbReference>
<dbReference type="InterPro" id="IPR001810">
    <property type="entry name" value="F-box_dom"/>
</dbReference>
<dbReference type="InParanoid" id="A0A1Y2M420"/>
<feature type="domain" description="F-box" evidence="1">
    <location>
        <begin position="1"/>
        <end position="45"/>
    </location>
</feature>
<dbReference type="SUPFAM" id="SSF81383">
    <property type="entry name" value="F-box domain"/>
    <property type="match status" value="1"/>
</dbReference>
<evidence type="ECO:0000259" key="1">
    <source>
        <dbReference type="PROSITE" id="PS50181"/>
    </source>
</evidence>
<dbReference type="Proteomes" id="UP000193240">
    <property type="component" value="Unassembled WGS sequence"/>
</dbReference>
<protein>
    <recommendedName>
        <fullName evidence="1">F-box domain-containing protein</fullName>
    </recommendedName>
</protein>
<dbReference type="AlphaFoldDB" id="A0A1Y2M420"/>
<dbReference type="PROSITE" id="PS50181">
    <property type="entry name" value="FBOX"/>
    <property type="match status" value="1"/>
</dbReference>
<dbReference type="InterPro" id="IPR036047">
    <property type="entry name" value="F-box-like_dom_sf"/>
</dbReference>